<reference evidence="8 9" key="1">
    <citation type="submission" date="2021-07" db="EMBL/GenBank/DDBJ databases">
        <title>A novel Jannaschia species isolated from marine dinoflagellate Ceratoperidinium margalefii.</title>
        <authorList>
            <person name="Jiang Y."/>
            <person name="Li Z."/>
        </authorList>
    </citation>
    <scope>NUCLEOTIDE SEQUENCE [LARGE SCALE GENOMIC DNA]</scope>
    <source>
        <strain evidence="8 9">J12C1-MA-4</strain>
    </source>
</reference>
<evidence type="ECO:0000256" key="6">
    <source>
        <dbReference type="ARBA" id="ARBA00023136"/>
    </source>
</evidence>
<dbReference type="GO" id="GO:0055085">
    <property type="term" value="P:transmembrane transport"/>
    <property type="evidence" value="ECO:0007669"/>
    <property type="project" value="InterPro"/>
</dbReference>
<keyword evidence="9" id="KW-1185">Reference proteome</keyword>
<dbReference type="KEGG" id="gce:KYE46_14315"/>
<feature type="transmembrane region" description="Helical" evidence="7">
    <location>
        <begin position="170"/>
        <end position="192"/>
    </location>
</feature>
<dbReference type="AlphaFoldDB" id="A0A8F6TUA7"/>
<dbReference type="Pfam" id="PF03547">
    <property type="entry name" value="Mem_trans"/>
    <property type="match status" value="1"/>
</dbReference>
<comment type="subcellular location">
    <subcellularLocation>
        <location evidence="1">Membrane</location>
        <topology evidence="1">Multi-pass membrane protein</topology>
    </subcellularLocation>
</comment>
<evidence type="ECO:0000256" key="4">
    <source>
        <dbReference type="ARBA" id="ARBA00022692"/>
    </source>
</evidence>
<evidence type="ECO:0000256" key="1">
    <source>
        <dbReference type="ARBA" id="ARBA00004141"/>
    </source>
</evidence>
<feature type="transmembrane region" description="Helical" evidence="7">
    <location>
        <begin position="198"/>
        <end position="218"/>
    </location>
</feature>
<dbReference type="InterPro" id="IPR004776">
    <property type="entry name" value="Mem_transp_PIN-like"/>
</dbReference>
<organism evidence="8 9">
    <name type="scientific">Gymnodinialimonas ceratoperidinii</name>
    <dbReference type="NCBI Taxonomy" id="2856823"/>
    <lineage>
        <taxon>Bacteria</taxon>
        <taxon>Pseudomonadati</taxon>
        <taxon>Pseudomonadota</taxon>
        <taxon>Alphaproteobacteria</taxon>
        <taxon>Rhodobacterales</taxon>
        <taxon>Paracoccaceae</taxon>
        <taxon>Gymnodinialimonas</taxon>
    </lineage>
</organism>
<accession>A0A8F6TUA7</accession>
<dbReference type="PANTHER" id="PTHR36838:SF3">
    <property type="entry name" value="TRANSPORTER AUXIN EFFLUX CARRIER EC FAMILY"/>
    <property type="match status" value="1"/>
</dbReference>
<name>A0A8F6TUA7_9RHOB</name>
<dbReference type="GO" id="GO:0016020">
    <property type="term" value="C:membrane"/>
    <property type="evidence" value="ECO:0007669"/>
    <property type="project" value="UniProtKB-SubCell"/>
</dbReference>
<feature type="transmembrane region" description="Helical" evidence="7">
    <location>
        <begin position="96"/>
        <end position="115"/>
    </location>
</feature>
<protein>
    <submittedName>
        <fullName evidence="8">AEC family transporter</fullName>
    </submittedName>
</protein>
<feature type="transmembrane region" description="Helical" evidence="7">
    <location>
        <begin position="63"/>
        <end position="84"/>
    </location>
</feature>
<feature type="transmembrane region" description="Helical" evidence="7">
    <location>
        <begin position="258"/>
        <end position="275"/>
    </location>
</feature>
<dbReference type="RefSeq" id="WP_219001422.1">
    <property type="nucleotide sequence ID" value="NZ_CP079194.1"/>
</dbReference>
<sequence length="308" mass="32451">MSVLLSIVLPVFLLVGAGYLAVWRGLFADSAVDGLMSYTQKFAIPCLLFTGIATLDLGAELDLWLLAAYFGSAIACFLLGVFGARLLFGRPWPDSIAIGLTGMFANTVLLGLPVTERAFGTEALGPNYAIIAFNAGFCYLVGITSMEIFRAETRGVALARTVASAMFHNSLMIGIMLGFVVNLSGLPIPAVAQDALDLMIRSALPAALFGLGGVLYRYKPEGDVGAIAMLCVLTLCVHPAITWAIGTYAGLSTGQMRSAVLTAAMAPGINTYIFADMYGVARRVVASTVLISTALTVFTASVWLLILP</sequence>
<keyword evidence="4 7" id="KW-0812">Transmembrane</keyword>
<evidence type="ECO:0000256" key="2">
    <source>
        <dbReference type="ARBA" id="ARBA00022448"/>
    </source>
</evidence>
<feature type="transmembrane region" description="Helical" evidence="7">
    <location>
        <begin position="284"/>
        <end position="306"/>
    </location>
</feature>
<feature type="transmembrane region" description="Helical" evidence="7">
    <location>
        <begin position="127"/>
        <end position="149"/>
    </location>
</feature>
<feature type="transmembrane region" description="Helical" evidence="7">
    <location>
        <begin position="225"/>
        <end position="246"/>
    </location>
</feature>
<evidence type="ECO:0000313" key="8">
    <source>
        <dbReference type="EMBL" id="QXT39087.1"/>
    </source>
</evidence>
<evidence type="ECO:0000256" key="5">
    <source>
        <dbReference type="ARBA" id="ARBA00022989"/>
    </source>
</evidence>
<evidence type="ECO:0000256" key="3">
    <source>
        <dbReference type="ARBA" id="ARBA00022475"/>
    </source>
</evidence>
<keyword evidence="2" id="KW-0813">Transport</keyword>
<evidence type="ECO:0000256" key="7">
    <source>
        <dbReference type="SAM" id="Phobius"/>
    </source>
</evidence>
<evidence type="ECO:0000313" key="9">
    <source>
        <dbReference type="Proteomes" id="UP000825009"/>
    </source>
</evidence>
<dbReference type="EMBL" id="CP079194">
    <property type="protein sequence ID" value="QXT39087.1"/>
    <property type="molecule type" value="Genomic_DNA"/>
</dbReference>
<keyword evidence="3" id="KW-1003">Cell membrane</keyword>
<keyword evidence="5 7" id="KW-1133">Transmembrane helix</keyword>
<keyword evidence="6 7" id="KW-0472">Membrane</keyword>
<dbReference type="PANTHER" id="PTHR36838">
    <property type="entry name" value="AUXIN EFFLUX CARRIER FAMILY PROTEIN"/>
    <property type="match status" value="1"/>
</dbReference>
<proteinExistence type="predicted"/>
<dbReference type="Proteomes" id="UP000825009">
    <property type="component" value="Chromosome"/>
</dbReference>
<gene>
    <name evidence="8" type="ORF">KYE46_14315</name>
</gene>